<reference evidence="1 2" key="1">
    <citation type="journal article" date="2012" name="J. Bacteriol.">
        <title>Draft Genome Sequences for Two Metal-Reducing Pelosinus fermentans Strains Isolated from a Cr(VI)-Contaminated Site and for Type Strain R7.</title>
        <authorList>
            <person name="Brown S.D."/>
            <person name="Podar M."/>
            <person name="Klingeman D.M."/>
            <person name="Johnson C.M."/>
            <person name="Yang Z.K."/>
            <person name="Utturkar S.M."/>
            <person name="Land M.L."/>
            <person name="Mosher J.J."/>
            <person name="Hurt R.A.Jr."/>
            <person name="Phelps T.J."/>
            <person name="Palumbo A.V."/>
            <person name="Arkin A.P."/>
            <person name="Hazen T.C."/>
            <person name="Elias D.A."/>
        </authorList>
    </citation>
    <scope>NUCLEOTIDE SEQUENCE [LARGE SCALE GENOMIC DNA]</scope>
    <source>
        <strain evidence="1 2">B4</strain>
    </source>
</reference>
<gene>
    <name evidence="1" type="ORF">FB4_4582</name>
</gene>
<name>I9LA94_9FIRM</name>
<dbReference type="AlphaFoldDB" id="I9LA94"/>
<comment type="caution">
    <text evidence="1">The sequence shown here is derived from an EMBL/GenBank/DDBJ whole genome shotgun (WGS) entry which is preliminary data.</text>
</comment>
<evidence type="ECO:0000313" key="2">
    <source>
        <dbReference type="Proteomes" id="UP000004324"/>
    </source>
</evidence>
<accession>I9LA94</accession>
<organism evidence="1 2">
    <name type="scientific">Pelosinus fermentans B4</name>
    <dbReference type="NCBI Taxonomy" id="1149862"/>
    <lineage>
        <taxon>Bacteria</taxon>
        <taxon>Bacillati</taxon>
        <taxon>Bacillota</taxon>
        <taxon>Negativicutes</taxon>
        <taxon>Selenomonadales</taxon>
        <taxon>Sporomusaceae</taxon>
        <taxon>Pelosinus</taxon>
    </lineage>
</organism>
<sequence length="34" mass="4003">MLGMLKRVYMIRSLQTRYNNEANNASILIMKVTE</sequence>
<dbReference type="Proteomes" id="UP000004324">
    <property type="component" value="Unassembled WGS sequence"/>
</dbReference>
<dbReference type="EMBL" id="AKVJ01000031">
    <property type="protein sequence ID" value="EIW17226.1"/>
    <property type="molecule type" value="Genomic_DNA"/>
</dbReference>
<keyword evidence="2" id="KW-1185">Reference proteome</keyword>
<evidence type="ECO:0000313" key="1">
    <source>
        <dbReference type="EMBL" id="EIW17226.1"/>
    </source>
</evidence>
<proteinExistence type="predicted"/>
<protein>
    <submittedName>
        <fullName evidence="1">Uncharacterized protein</fullName>
    </submittedName>
</protein>